<dbReference type="InterPro" id="IPR011545">
    <property type="entry name" value="DEAD/DEAH_box_helicase_dom"/>
</dbReference>
<dbReference type="KEGG" id="soh:D1869_14405"/>
<proteinExistence type="predicted"/>
<evidence type="ECO:0000256" key="1">
    <source>
        <dbReference type="ARBA" id="ARBA00022741"/>
    </source>
</evidence>
<dbReference type="PROSITE" id="PS51194">
    <property type="entry name" value="HELICASE_CTER"/>
    <property type="match status" value="1"/>
</dbReference>
<dbReference type="InterPro" id="IPR054712">
    <property type="entry name" value="Cas3-like_dom"/>
</dbReference>
<keyword evidence="1" id="KW-0547">Nucleotide-binding</keyword>
<dbReference type="NCBIfam" id="TIGR01587">
    <property type="entry name" value="cas3_core"/>
    <property type="match status" value="1"/>
</dbReference>
<dbReference type="GO" id="GO:0005524">
    <property type="term" value="F:ATP binding"/>
    <property type="evidence" value="ECO:0007669"/>
    <property type="project" value="UniProtKB-KW"/>
</dbReference>
<dbReference type="Proteomes" id="UP000427373">
    <property type="component" value="Chromosome"/>
</dbReference>
<dbReference type="PANTHER" id="PTHR47959:SF16">
    <property type="entry name" value="CRISPR-ASSOCIATED NUCLEASE_HELICASE CAS3-RELATED"/>
    <property type="match status" value="1"/>
</dbReference>
<protein>
    <submittedName>
        <fullName evidence="8">CRISPR-associated helicase Cas3</fullName>
    </submittedName>
</protein>
<organism evidence="8 9">
    <name type="scientific">Sulfurisphaera ohwakuensis</name>
    <dbReference type="NCBI Taxonomy" id="69656"/>
    <lineage>
        <taxon>Archaea</taxon>
        <taxon>Thermoproteota</taxon>
        <taxon>Thermoprotei</taxon>
        <taxon>Sulfolobales</taxon>
        <taxon>Sulfolobaceae</taxon>
        <taxon>Sulfurisphaera</taxon>
    </lineage>
</organism>
<dbReference type="GO" id="GO:0003724">
    <property type="term" value="F:RNA helicase activity"/>
    <property type="evidence" value="ECO:0007669"/>
    <property type="project" value="TreeGrafter"/>
</dbReference>
<dbReference type="InterPro" id="IPR050079">
    <property type="entry name" value="DEAD_box_RNA_helicase"/>
</dbReference>
<dbReference type="InterPro" id="IPR027417">
    <property type="entry name" value="P-loop_NTPase"/>
</dbReference>
<keyword evidence="3" id="KW-0347">Helicase</keyword>
<reference evidence="8 9" key="1">
    <citation type="submission" date="2019-10" db="EMBL/GenBank/DDBJ databases">
        <title>Genome Sequences from Six Type Strain Members of the Archaeal Family Sulfolobaceae: Acidianus ambivalens, Acidianus infernus, Metallosphaera prunae, Stygiolobus azoricus, Sulfolobus metallicus, and Sulfurisphaera ohwakuensis.</title>
        <authorList>
            <person name="Counts J.A."/>
            <person name="Kelly R.M."/>
        </authorList>
    </citation>
    <scope>NUCLEOTIDE SEQUENCE [LARGE SCALE GENOMIC DNA]</scope>
    <source>
        <strain evidence="8 9">TA-1</strain>
    </source>
</reference>
<dbReference type="EMBL" id="CP045484">
    <property type="protein sequence ID" value="QGR18247.1"/>
    <property type="molecule type" value="Genomic_DNA"/>
</dbReference>
<dbReference type="SMART" id="SM00487">
    <property type="entry name" value="DEXDc"/>
    <property type="match status" value="1"/>
</dbReference>
<dbReference type="GO" id="GO:0051607">
    <property type="term" value="P:defense response to virus"/>
    <property type="evidence" value="ECO:0007669"/>
    <property type="project" value="UniProtKB-KW"/>
</dbReference>
<dbReference type="GO" id="GO:0005829">
    <property type="term" value="C:cytosol"/>
    <property type="evidence" value="ECO:0007669"/>
    <property type="project" value="TreeGrafter"/>
</dbReference>
<dbReference type="Pfam" id="PF00270">
    <property type="entry name" value="DEAD"/>
    <property type="match status" value="1"/>
</dbReference>
<keyword evidence="4" id="KW-0067">ATP-binding</keyword>
<evidence type="ECO:0000313" key="8">
    <source>
        <dbReference type="EMBL" id="QGR18247.1"/>
    </source>
</evidence>
<evidence type="ECO:0000313" key="9">
    <source>
        <dbReference type="Proteomes" id="UP000427373"/>
    </source>
</evidence>
<dbReference type="InterPro" id="IPR014001">
    <property type="entry name" value="Helicase_ATP-bd"/>
</dbReference>
<evidence type="ECO:0000259" key="6">
    <source>
        <dbReference type="PROSITE" id="PS51192"/>
    </source>
</evidence>
<dbReference type="GO" id="GO:0140097">
    <property type="term" value="F:catalytic activity, acting on DNA"/>
    <property type="evidence" value="ECO:0007669"/>
    <property type="project" value="UniProtKB-ARBA"/>
</dbReference>
<dbReference type="PROSITE" id="PS51192">
    <property type="entry name" value="HELICASE_ATP_BIND_1"/>
    <property type="match status" value="1"/>
</dbReference>
<evidence type="ECO:0000256" key="4">
    <source>
        <dbReference type="ARBA" id="ARBA00022840"/>
    </source>
</evidence>
<evidence type="ECO:0000256" key="5">
    <source>
        <dbReference type="ARBA" id="ARBA00023118"/>
    </source>
</evidence>
<dbReference type="Gene3D" id="3.40.50.300">
    <property type="entry name" value="P-loop containing nucleotide triphosphate hydrolases"/>
    <property type="match status" value="2"/>
</dbReference>
<evidence type="ECO:0000256" key="3">
    <source>
        <dbReference type="ARBA" id="ARBA00022806"/>
    </source>
</evidence>
<dbReference type="Pfam" id="PF22590">
    <property type="entry name" value="Cas3-like_C_2"/>
    <property type="match status" value="1"/>
</dbReference>
<feature type="domain" description="Helicase C-terminal" evidence="7">
    <location>
        <begin position="247"/>
        <end position="393"/>
    </location>
</feature>
<accession>A0A650CLA1</accession>
<dbReference type="InterPro" id="IPR001650">
    <property type="entry name" value="Helicase_C-like"/>
</dbReference>
<keyword evidence="5" id="KW-0051">Antiviral defense</keyword>
<dbReference type="InterPro" id="IPR006474">
    <property type="entry name" value="Helicase_Cas3_CRISPR-ass_core"/>
</dbReference>
<evidence type="ECO:0000259" key="7">
    <source>
        <dbReference type="PROSITE" id="PS51194"/>
    </source>
</evidence>
<gene>
    <name evidence="8" type="primary">cas3</name>
    <name evidence="8" type="ORF">D1869_14405</name>
</gene>
<dbReference type="OrthoDB" id="43851at2157"/>
<feature type="domain" description="Helicase ATP-binding" evidence="6">
    <location>
        <begin position="40"/>
        <end position="226"/>
    </location>
</feature>
<dbReference type="AlphaFoldDB" id="A0A650CLA1"/>
<dbReference type="GO" id="GO:0003676">
    <property type="term" value="F:nucleic acid binding"/>
    <property type="evidence" value="ECO:0007669"/>
    <property type="project" value="InterPro"/>
</dbReference>
<dbReference type="GO" id="GO:0016787">
    <property type="term" value="F:hydrolase activity"/>
    <property type="evidence" value="ECO:0007669"/>
    <property type="project" value="UniProtKB-KW"/>
</dbReference>
<dbReference type="SMART" id="SM00490">
    <property type="entry name" value="HELICc"/>
    <property type="match status" value="1"/>
</dbReference>
<keyword evidence="2" id="KW-0378">Hydrolase</keyword>
<dbReference type="PANTHER" id="PTHR47959">
    <property type="entry name" value="ATP-DEPENDENT RNA HELICASE RHLE-RELATED"/>
    <property type="match status" value="1"/>
</dbReference>
<evidence type="ECO:0000256" key="2">
    <source>
        <dbReference type="ARBA" id="ARBA00022801"/>
    </source>
</evidence>
<name>A0A650CLA1_SULOH</name>
<sequence>MRLMRWEENMLSSAKSITNIYEEFIKDNRLQDRLAIRQTVEELDKGHNVILKAPTGYGKTTLTKVLANAVDLGYFARVIHVLPLRAIVQDLYEKLKADSEKGVIKTKSIAAQDMDFSDSPFFMQKVTVTTLDTFILNLFKLPAVEMGKVFQNFGAHYELPRGMIYSSLVIFDEFHLLGEEGRPLTAGLSAVKSLTDAGVPVIVMSATIDKGLESLIKKYGRDFATVEAKDFSIERKITVKKIREEEVLSDVLKEYSEGKRVLVVFNTRVGAISFYKALKDKGLNPVLIHSKFNREDRRVLVQKVLKERLVVSTQVIEAGIDTSFDVLITEAAPASNLIQRAGRVARYGGYGEVHVFPFSGKVYDKEEVQEVWESLDRGLPELKEKEYHVDNILLSDLTTIDHSVFADSITAKNLYTSVCNIVRETSIIMGFPRGEYNSEKAIPLTEKEAMEALKKNGAVKDGKEITDYKPSTNVCLQLDLLMKGIDGVIITGYNKEIGGII</sequence>
<keyword evidence="9" id="KW-1185">Reference proteome</keyword>
<dbReference type="SUPFAM" id="SSF52540">
    <property type="entry name" value="P-loop containing nucleoside triphosphate hydrolases"/>
    <property type="match status" value="1"/>
</dbReference>